<sequence length="331" mass="37911">MKKYYFLLFAILALLSQALAASPVKYNKELDGFDYPFDVKTFNLNSQDKVLKMRYMDIGDKNAKKVIVLLHGKNFSGYYWERIANDLLKRNYRVIIPDQIGFGKSSKPDFYQYSFGQLALNTKLLMDSLHVQKFDLVGHSMGGMLATTFAVNYAGSVNKLILINPIGLEDYSKYVEFKDVNFFYKNELDKTLDKARNYQKKNYYDGKWSSEYETLLVPVKGMLAGDDWQVIAWNNALTYGPIFSENIVDRLSQITNQTVLIIGTRDQTGPGKGWLKQGVTRQLGEYKKLGINAQSLIKNSVLIELEGLGHMPQFENYTLFIKAFHQAIDQP</sequence>
<dbReference type="OrthoDB" id="5296151at2"/>
<dbReference type="Gene3D" id="3.40.50.1820">
    <property type="entry name" value="alpha/beta hydrolase"/>
    <property type="match status" value="1"/>
</dbReference>
<dbReference type="KEGG" id="slj:EGC82_01470"/>
<dbReference type="PANTHER" id="PTHR43798:SF33">
    <property type="entry name" value="HYDROLASE, PUTATIVE (AFU_ORTHOLOGUE AFUA_2G14860)-RELATED"/>
    <property type="match status" value="1"/>
</dbReference>
<dbReference type="RefSeq" id="WP_124729197.1">
    <property type="nucleotide sequence ID" value="NZ_CBCSKC010000015.1"/>
</dbReference>
<proteinExistence type="predicted"/>
<evidence type="ECO:0000256" key="1">
    <source>
        <dbReference type="SAM" id="SignalP"/>
    </source>
</evidence>
<keyword evidence="1" id="KW-0732">Signal</keyword>
<organism evidence="3 4">
    <name type="scientific">Shewanella livingstonensis</name>
    <dbReference type="NCBI Taxonomy" id="150120"/>
    <lineage>
        <taxon>Bacteria</taxon>
        <taxon>Pseudomonadati</taxon>
        <taxon>Pseudomonadota</taxon>
        <taxon>Gammaproteobacteria</taxon>
        <taxon>Alteromonadales</taxon>
        <taxon>Shewanellaceae</taxon>
        <taxon>Shewanella</taxon>
    </lineage>
</organism>
<dbReference type="PRINTS" id="PR00111">
    <property type="entry name" value="ABHYDROLASE"/>
</dbReference>
<reference evidence="4" key="1">
    <citation type="submission" date="2018-11" db="EMBL/GenBank/DDBJ databases">
        <title>Shewanella sp. M2.</title>
        <authorList>
            <person name="Hwang Y.J."/>
            <person name="Hwang C.Y."/>
        </authorList>
    </citation>
    <scope>NUCLEOTIDE SEQUENCE [LARGE SCALE GENOMIC DNA]</scope>
    <source>
        <strain evidence="4">LMG 19866</strain>
    </source>
</reference>
<feature type="chain" id="PRO_5018282467" evidence="1">
    <location>
        <begin position="21"/>
        <end position="331"/>
    </location>
</feature>
<dbReference type="AlphaFoldDB" id="A0A3G8LQ54"/>
<dbReference type="GO" id="GO:0016020">
    <property type="term" value="C:membrane"/>
    <property type="evidence" value="ECO:0007669"/>
    <property type="project" value="TreeGrafter"/>
</dbReference>
<dbReference type="EMBL" id="CP034015">
    <property type="protein sequence ID" value="AZG71554.1"/>
    <property type="molecule type" value="Genomic_DNA"/>
</dbReference>
<keyword evidence="3" id="KW-0378">Hydrolase</keyword>
<dbReference type="Proteomes" id="UP000278035">
    <property type="component" value="Chromosome"/>
</dbReference>
<dbReference type="GO" id="GO:0046464">
    <property type="term" value="P:acylglycerol catabolic process"/>
    <property type="evidence" value="ECO:0007669"/>
    <property type="project" value="TreeGrafter"/>
</dbReference>
<feature type="signal peptide" evidence="1">
    <location>
        <begin position="1"/>
        <end position="20"/>
    </location>
</feature>
<accession>A0A3G8LQ54</accession>
<dbReference type="InterPro" id="IPR029058">
    <property type="entry name" value="AB_hydrolase_fold"/>
</dbReference>
<keyword evidence="4" id="KW-1185">Reference proteome</keyword>
<gene>
    <name evidence="3" type="ORF">EGC82_01470</name>
</gene>
<evidence type="ECO:0000313" key="3">
    <source>
        <dbReference type="EMBL" id="AZG71554.1"/>
    </source>
</evidence>
<name>A0A3G8LQ54_9GAMM</name>
<evidence type="ECO:0000259" key="2">
    <source>
        <dbReference type="Pfam" id="PF00561"/>
    </source>
</evidence>
<dbReference type="SUPFAM" id="SSF53474">
    <property type="entry name" value="alpha/beta-Hydrolases"/>
    <property type="match status" value="1"/>
</dbReference>
<dbReference type="PANTHER" id="PTHR43798">
    <property type="entry name" value="MONOACYLGLYCEROL LIPASE"/>
    <property type="match status" value="1"/>
</dbReference>
<protein>
    <submittedName>
        <fullName evidence="3">Alpha/beta hydrolase</fullName>
    </submittedName>
</protein>
<feature type="domain" description="AB hydrolase-1" evidence="2">
    <location>
        <begin position="66"/>
        <end position="179"/>
    </location>
</feature>
<dbReference type="Pfam" id="PF00561">
    <property type="entry name" value="Abhydrolase_1"/>
    <property type="match status" value="1"/>
</dbReference>
<dbReference type="InterPro" id="IPR050266">
    <property type="entry name" value="AB_hydrolase_sf"/>
</dbReference>
<evidence type="ECO:0000313" key="4">
    <source>
        <dbReference type="Proteomes" id="UP000278035"/>
    </source>
</evidence>
<dbReference type="GO" id="GO:0047372">
    <property type="term" value="F:monoacylglycerol lipase activity"/>
    <property type="evidence" value="ECO:0007669"/>
    <property type="project" value="TreeGrafter"/>
</dbReference>
<dbReference type="InterPro" id="IPR000073">
    <property type="entry name" value="AB_hydrolase_1"/>
</dbReference>